<name>A0A5B8JZX4_9MOLU</name>
<dbReference type="AlphaFoldDB" id="A0A5B8JZX4"/>
<keyword evidence="2" id="KW-1185">Reference proteome</keyword>
<accession>A0A5B8JZX4</accession>
<dbReference type="RefSeq" id="WP_146368513.1">
    <property type="nucleotide sequence ID" value="NZ_CP042295.1"/>
</dbReference>
<dbReference type="EMBL" id="CP042295">
    <property type="protein sequence ID" value="QDY86928.1"/>
    <property type="molecule type" value="Genomic_DNA"/>
</dbReference>
<organism evidence="1 2">
    <name type="scientific">Mycoplasma anserisalpingitidis</name>
    <dbReference type="NCBI Taxonomy" id="519450"/>
    <lineage>
        <taxon>Bacteria</taxon>
        <taxon>Bacillati</taxon>
        <taxon>Mycoplasmatota</taxon>
        <taxon>Mollicutes</taxon>
        <taxon>Mycoplasmataceae</taxon>
        <taxon>Mycoplasma</taxon>
    </lineage>
</organism>
<sequence>MKIKFFRNSFNQFFNRTSDIKEFYNFISENWEWINSKINNIIAKDFKIAVETYKRLISKNNEILLKFLLTILVNLTKNMINKLASVINKTKQWAK</sequence>
<protein>
    <submittedName>
        <fullName evidence="1">Uncharacterized protein</fullName>
    </submittedName>
</protein>
<dbReference type="OrthoDB" id="401409at2"/>
<evidence type="ECO:0000313" key="1">
    <source>
        <dbReference type="EMBL" id="QDY86928.1"/>
    </source>
</evidence>
<reference evidence="1 2" key="1">
    <citation type="journal article" date="2019" name="Microbiol. Resour. Announc.">
        <title>Complete Genome Sequences of Three Mycoplasma anserisalpingitis (Mycoplasma sp. 1220) Strains.</title>
        <authorList>
            <person name="Grozner D."/>
            <person name="Forro B."/>
            <person name="Kovacs A.B."/>
            <person name="Marton S."/>
            <person name="Banyai K."/>
            <person name="Kreizinger Z."/>
            <person name="Sulyok K.M."/>
            <person name="Gyuranecz M."/>
        </authorList>
    </citation>
    <scope>NUCLEOTIDE SEQUENCE [LARGE SCALE GENOMIC DNA]</scope>
    <source>
        <strain evidence="1 2">ATCC:BAA-2147</strain>
    </source>
</reference>
<gene>
    <name evidence="1" type="ORF">FRW55_01995</name>
</gene>
<evidence type="ECO:0000313" key="2">
    <source>
        <dbReference type="Proteomes" id="UP000318927"/>
    </source>
</evidence>
<proteinExistence type="predicted"/>
<dbReference type="Proteomes" id="UP000318927">
    <property type="component" value="Chromosome"/>
</dbReference>
<dbReference type="KEGG" id="mans:FRW55_01995"/>